<dbReference type="Proteomes" id="UP000823485">
    <property type="component" value="Unassembled WGS sequence"/>
</dbReference>
<sequence length="45" mass="5014">MLYGNTPCFLNAENISKSKDMSNVDAIVYGIPWEGAVTWGGLYRM</sequence>
<evidence type="ECO:0000313" key="1">
    <source>
        <dbReference type="EMBL" id="MBM7714401.1"/>
    </source>
</evidence>
<name>A0ABS2R436_9BACI</name>
<accession>A0ABS2R436</accession>
<keyword evidence="2" id="KW-1185">Reference proteome</keyword>
<protein>
    <submittedName>
        <fullName evidence="1">Uncharacterized protein</fullName>
    </submittedName>
</protein>
<gene>
    <name evidence="1" type="ORF">JOC94_001373</name>
</gene>
<comment type="caution">
    <text evidence="1">The sequence shown here is derived from an EMBL/GenBank/DDBJ whole genome shotgun (WGS) entry which is preliminary data.</text>
</comment>
<proteinExistence type="predicted"/>
<reference evidence="1 2" key="1">
    <citation type="submission" date="2021-01" db="EMBL/GenBank/DDBJ databases">
        <title>Genomic Encyclopedia of Type Strains, Phase IV (KMG-IV): sequencing the most valuable type-strain genomes for metagenomic binning, comparative biology and taxonomic classification.</title>
        <authorList>
            <person name="Goeker M."/>
        </authorList>
    </citation>
    <scope>NUCLEOTIDE SEQUENCE [LARGE SCALE GENOMIC DNA]</scope>
    <source>
        <strain evidence="1 2">DSM 105453</strain>
    </source>
</reference>
<evidence type="ECO:0000313" key="2">
    <source>
        <dbReference type="Proteomes" id="UP000823485"/>
    </source>
</evidence>
<dbReference type="EMBL" id="JAFBFH010000007">
    <property type="protein sequence ID" value="MBM7714401.1"/>
    <property type="molecule type" value="Genomic_DNA"/>
</dbReference>
<organism evidence="1 2">
    <name type="scientific">Siminovitchia thermophila</name>
    <dbReference type="NCBI Taxonomy" id="1245522"/>
    <lineage>
        <taxon>Bacteria</taxon>
        <taxon>Bacillati</taxon>
        <taxon>Bacillota</taxon>
        <taxon>Bacilli</taxon>
        <taxon>Bacillales</taxon>
        <taxon>Bacillaceae</taxon>
        <taxon>Siminovitchia</taxon>
    </lineage>
</organism>